<keyword evidence="11" id="KW-1185">Reference proteome</keyword>
<evidence type="ECO:0000256" key="5">
    <source>
        <dbReference type="ARBA" id="ARBA00022692"/>
    </source>
</evidence>
<dbReference type="EMBL" id="JAJHNU010000001">
    <property type="protein sequence ID" value="MDN4120926.1"/>
    <property type="molecule type" value="Genomic_DNA"/>
</dbReference>
<name>A0ABT8EI06_9BURK</name>
<keyword evidence="6 8" id="KW-1133">Transmembrane helix</keyword>
<reference evidence="10" key="1">
    <citation type="submission" date="2021-11" db="EMBL/GenBank/DDBJ databases">
        <title>Draft genome sequence of Alcaligenes endophyticus type strain CCUG 75668T.</title>
        <authorList>
            <person name="Salva-Serra F."/>
            <person name="Duran R.E."/>
            <person name="Seeger M."/>
            <person name="Moore E.R.B."/>
            <person name="Jaen-Luchoro D."/>
        </authorList>
    </citation>
    <scope>NUCLEOTIDE SEQUENCE</scope>
    <source>
        <strain evidence="10">CCUG 75668</strain>
    </source>
</reference>
<protein>
    <submittedName>
        <fullName evidence="10">Glycosyltransferase family 39 protein</fullName>
    </submittedName>
</protein>
<feature type="transmembrane region" description="Helical" evidence="8">
    <location>
        <begin position="328"/>
        <end position="345"/>
    </location>
</feature>
<evidence type="ECO:0000256" key="1">
    <source>
        <dbReference type="ARBA" id="ARBA00004651"/>
    </source>
</evidence>
<evidence type="ECO:0000256" key="2">
    <source>
        <dbReference type="ARBA" id="ARBA00022475"/>
    </source>
</evidence>
<keyword evidence="3" id="KW-0328">Glycosyltransferase</keyword>
<evidence type="ECO:0000259" key="9">
    <source>
        <dbReference type="Pfam" id="PF13231"/>
    </source>
</evidence>
<evidence type="ECO:0000313" key="10">
    <source>
        <dbReference type="EMBL" id="MDN4120926.1"/>
    </source>
</evidence>
<evidence type="ECO:0000256" key="3">
    <source>
        <dbReference type="ARBA" id="ARBA00022676"/>
    </source>
</evidence>
<feature type="transmembrane region" description="Helical" evidence="8">
    <location>
        <begin position="107"/>
        <end position="125"/>
    </location>
</feature>
<dbReference type="RefSeq" id="WP_266125091.1">
    <property type="nucleotide sequence ID" value="NZ_JAJHNU010000001.1"/>
</dbReference>
<gene>
    <name evidence="10" type="ORF">LMS43_06470</name>
</gene>
<evidence type="ECO:0000256" key="7">
    <source>
        <dbReference type="ARBA" id="ARBA00023136"/>
    </source>
</evidence>
<keyword evidence="2" id="KW-1003">Cell membrane</keyword>
<feature type="transmembrane region" description="Helical" evidence="8">
    <location>
        <begin position="303"/>
        <end position="322"/>
    </location>
</feature>
<feature type="transmembrane region" description="Helical" evidence="8">
    <location>
        <begin position="15"/>
        <end position="36"/>
    </location>
</feature>
<keyword evidence="5 8" id="KW-0812">Transmembrane</keyword>
<feature type="domain" description="Glycosyltransferase RgtA/B/C/D-like" evidence="9">
    <location>
        <begin position="61"/>
        <end position="221"/>
    </location>
</feature>
<feature type="transmembrane region" description="Helical" evidence="8">
    <location>
        <begin position="203"/>
        <end position="223"/>
    </location>
</feature>
<keyword evidence="7 8" id="KW-0472">Membrane</keyword>
<dbReference type="InterPro" id="IPR050297">
    <property type="entry name" value="LipidA_mod_glycosyltrf_83"/>
</dbReference>
<organism evidence="10 11">
    <name type="scientific">Alcaligenes endophyticus</name>
    <dbReference type="NCBI Taxonomy" id="1929088"/>
    <lineage>
        <taxon>Bacteria</taxon>
        <taxon>Pseudomonadati</taxon>
        <taxon>Pseudomonadota</taxon>
        <taxon>Betaproteobacteria</taxon>
        <taxon>Burkholderiales</taxon>
        <taxon>Alcaligenaceae</taxon>
        <taxon>Alcaligenes</taxon>
    </lineage>
</organism>
<evidence type="ECO:0000313" key="11">
    <source>
        <dbReference type="Proteomes" id="UP001168613"/>
    </source>
</evidence>
<accession>A0ABT8EI06</accession>
<evidence type="ECO:0000256" key="8">
    <source>
        <dbReference type="SAM" id="Phobius"/>
    </source>
</evidence>
<evidence type="ECO:0000256" key="4">
    <source>
        <dbReference type="ARBA" id="ARBA00022679"/>
    </source>
</evidence>
<dbReference type="Pfam" id="PF13231">
    <property type="entry name" value="PMT_2"/>
    <property type="match status" value="1"/>
</dbReference>
<dbReference type="Proteomes" id="UP001168613">
    <property type="component" value="Unassembled WGS sequence"/>
</dbReference>
<dbReference type="PANTHER" id="PTHR33908">
    <property type="entry name" value="MANNOSYLTRANSFERASE YKCB-RELATED"/>
    <property type="match status" value="1"/>
</dbReference>
<dbReference type="PANTHER" id="PTHR33908:SF9">
    <property type="entry name" value="BLL5595 PROTEIN"/>
    <property type="match status" value="1"/>
</dbReference>
<evidence type="ECO:0000256" key="6">
    <source>
        <dbReference type="ARBA" id="ARBA00022989"/>
    </source>
</evidence>
<keyword evidence="4" id="KW-0808">Transferase</keyword>
<sequence>MRPSTSLTRQTSPHYAKALILYLLFFVLLWTVLTSISHKAPDLDGMEELVWASSFELGYIKHPPFPSWIMYGLTQLLGRPVWLSFFAGMLASAAGLVFLWLLAREFLSPRLSFLVVLLASVNIYFSLRGTIFNHNTAQLWSIMASIWFFYRACRDQRLSDWAWLGVVAGFALMTKYSAVIQFAAFFLYLLASGLWRHGRTWQGMLVATITLGITFSPHLYWLHSNDYAPFLYMDKSLAAPTRWQAYSALLSFTLDQLARLSPMIIAVGALYYCYRRDLRQKGHHVSDNNVNYGAQIHSREKQFLLWVGLSPFLSTVLIAALLGSHLDASWATTFFVLYSFYFLFAIKGAEPLQTKRLLVIVLIIQILMATGYALARGPLAWETGRKSRSTFPGPEIASQMQAVWRQHVPATPLRIVASDTWLGGNIAINTSPDAQVYIDAQLAQSPWLRDADLQCGILVVFSRQTRGEPAASLLQLYEQTHWKGLEQLHWSSANSPILDLNWGIIPPSPSCEAAR</sequence>
<feature type="transmembrane region" description="Helical" evidence="8">
    <location>
        <begin position="81"/>
        <end position="101"/>
    </location>
</feature>
<feature type="transmembrane region" description="Helical" evidence="8">
    <location>
        <begin position="257"/>
        <end position="274"/>
    </location>
</feature>
<comment type="caution">
    <text evidence="10">The sequence shown here is derived from an EMBL/GenBank/DDBJ whole genome shotgun (WGS) entry which is preliminary data.</text>
</comment>
<feature type="transmembrane region" description="Helical" evidence="8">
    <location>
        <begin position="162"/>
        <end position="191"/>
    </location>
</feature>
<feature type="transmembrane region" description="Helical" evidence="8">
    <location>
        <begin position="357"/>
        <end position="375"/>
    </location>
</feature>
<dbReference type="InterPro" id="IPR038731">
    <property type="entry name" value="RgtA/B/C-like"/>
</dbReference>
<proteinExistence type="predicted"/>
<comment type="subcellular location">
    <subcellularLocation>
        <location evidence="1">Cell membrane</location>
        <topology evidence="1">Multi-pass membrane protein</topology>
    </subcellularLocation>
</comment>